<evidence type="ECO:0000256" key="1">
    <source>
        <dbReference type="ARBA" id="ARBA00004127"/>
    </source>
</evidence>
<evidence type="ECO:0000256" key="2">
    <source>
        <dbReference type="ARBA" id="ARBA00022692"/>
    </source>
</evidence>
<keyword evidence="4 5" id="KW-0472">Membrane</keyword>
<dbReference type="AlphaFoldDB" id="A0A7V0T562"/>
<organism evidence="6">
    <name type="scientific">candidate division WOR-3 bacterium</name>
    <dbReference type="NCBI Taxonomy" id="2052148"/>
    <lineage>
        <taxon>Bacteria</taxon>
        <taxon>Bacteria division WOR-3</taxon>
    </lineage>
</organism>
<dbReference type="InterPro" id="IPR007318">
    <property type="entry name" value="Phopholipid_MeTrfase"/>
</dbReference>
<keyword evidence="2 5" id="KW-0812">Transmembrane</keyword>
<comment type="subcellular location">
    <subcellularLocation>
        <location evidence="1">Endomembrane system</location>
        <topology evidence="1">Multi-pass membrane protein</topology>
    </subcellularLocation>
</comment>
<evidence type="ECO:0008006" key="7">
    <source>
        <dbReference type="Google" id="ProtNLM"/>
    </source>
</evidence>
<comment type="caution">
    <text evidence="6">The sequence shown here is derived from an EMBL/GenBank/DDBJ whole genome shotgun (WGS) entry which is preliminary data.</text>
</comment>
<feature type="transmembrane region" description="Helical" evidence="5">
    <location>
        <begin position="128"/>
        <end position="145"/>
    </location>
</feature>
<sequence>MEYCFGSPFFQSGVVEPSALGRGVFAFFVYPFLGYLVGDHGWWNWTQFPIPPLFTWLPGMVLFLGGTALRLLTLVAMLKADDQRRRRKGLDRGVFSSPAFRVCRHPRYLATFIQLVGSALVFNSWGGLVLAGTVGLGLILLQVRFEDAALRRLWKDDFVAYAAQVPMLRPCFRRASG</sequence>
<evidence type="ECO:0000256" key="5">
    <source>
        <dbReference type="SAM" id="Phobius"/>
    </source>
</evidence>
<dbReference type="GO" id="GO:0012505">
    <property type="term" value="C:endomembrane system"/>
    <property type="evidence" value="ECO:0007669"/>
    <property type="project" value="UniProtKB-SubCell"/>
</dbReference>
<evidence type="ECO:0000313" key="6">
    <source>
        <dbReference type="EMBL" id="HDQ99384.1"/>
    </source>
</evidence>
<dbReference type="EMBL" id="DSBX01000143">
    <property type="protein sequence ID" value="HDQ99384.1"/>
    <property type="molecule type" value="Genomic_DNA"/>
</dbReference>
<accession>A0A7V0T562</accession>
<gene>
    <name evidence="6" type="ORF">ENN51_03750</name>
</gene>
<feature type="transmembrane region" description="Helical" evidence="5">
    <location>
        <begin position="19"/>
        <end position="37"/>
    </location>
</feature>
<protein>
    <recommendedName>
        <fullName evidence="7">Isoprenylcysteine carboxylmethyltransferase family protein</fullName>
    </recommendedName>
</protein>
<keyword evidence="3 5" id="KW-1133">Transmembrane helix</keyword>
<dbReference type="Proteomes" id="UP000885672">
    <property type="component" value="Unassembled WGS sequence"/>
</dbReference>
<reference evidence="6" key="1">
    <citation type="journal article" date="2020" name="mSystems">
        <title>Genome- and Community-Level Interaction Insights into Carbon Utilization and Element Cycling Functions of Hydrothermarchaeota in Hydrothermal Sediment.</title>
        <authorList>
            <person name="Zhou Z."/>
            <person name="Liu Y."/>
            <person name="Xu W."/>
            <person name="Pan J."/>
            <person name="Luo Z.H."/>
            <person name="Li M."/>
        </authorList>
    </citation>
    <scope>NUCLEOTIDE SEQUENCE [LARGE SCALE GENOMIC DNA]</scope>
    <source>
        <strain evidence="6">SpSt-1182</strain>
    </source>
</reference>
<evidence type="ECO:0000256" key="3">
    <source>
        <dbReference type="ARBA" id="ARBA00022989"/>
    </source>
</evidence>
<feature type="transmembrane region" description="Helical" evidence="5">
    <location>
        <begin position="57"/>
        <end position="78"/>
    </location>
</feature>
<evidence type="ECO:0000256" key="4">
    <source>
        <dbReference type="ARBA" id="ARBA00023136"/>
    </source>
</evidence>
<dbReference type="Gene3D" id="1.20.120.1630">
    <property type="match status" value="1"/>
</dbReference>
<proteinExistence type="predicted"/>
<dbReference type="Pfam" id="PF04191">
    <property type="entry name" value="PEMT"/>
    <property type="match status" value="1"/>
</dbReference>
<name>A0A7V0T562_UNCW3</name>